<evidence type="ECO:0008006" key="3">
    <source>
        <dbReference type="Google" id="ProtNLM"/>
    </source>
</evidence>
<organism evidence="1 2">
    <name type="scientific">Dyadobacter koreensis</name>
    <dbReference type="NCBI Taxonomy" id="408657"/>
    <lineage>
        <taxon>Bacteria</taxon>
        <taxon>Pseudomonadati</taxon>
        <taxon>Bacteroidota</taxon>
        <taxon>Cytophagia</taxon>
        <taxon>Cytophagales</taxon>
        <taxon>Spirosomataceae</taxon>
        <taxon>Dyadobacter</taxon>
    </lineage>
</organism>
<dbReference type="Proteomes" id="UP000199532">
    <property type="component" value="Unassembled WGS sequence"/>
</dbReference>
<dbReference type="EMBL" id="FNXY01000005">
    <property type="protein sequence ID" value="SEJ08835.1"/>
    <property type="molecule type" value="Genomic_DNA"/>
</dbReference>
<evidence type="ECO:0000313" key="2">
    <source>
        <dbReference type="Proteomes" id="UP000199532"/>
    </source>
</evidence>
<protein>
    <recommendedName>
        <fullName evidence="3">HEXXH motif-containing protein</fullName>
    </recommendedName>
</protein>
<accession>A0A1H6W960</accession>
<reference evidence="1 2" key="1">
    <citation type="submission" date="2016-10" db="EMBL/GenBank/DDBJ databases">
        <authorList>
            <person name="de Groot N.N."/>
        </authorList>
    </citation>
    <scope>NUCLEOTIDE SEQUENCE [LARGE SCALE GENOMIC DNA]</scope>
    <source>
        <strain evidence="1 2">DSM 19938</strain>
    </source>
</reference>
<name>A0A1H6W960_9BACT</name>
<sequence length="382" mass="44384">MLKRSFETLTGDLIFCNQISLSDTIRMAFYQENPSLFEILDYEDDFTFLEPSLFCYFLSDISKTNIIPLLQSVVGYIPDEKRLAMISLTADRFGMVNLPNLGYIRTEPYNIVPVDLITLTGWIPDQFVENSKIRLCLHPTDLLAYAKDVSFHEPVEDTLYKNEDALSVATTFLQKQLPNFWSLIASVTREFVVFSSPYHNSFAGIMHHGTAYFNTENKIQTPVFFIDDIAHQCGHIIFNIITLDTPKYLKVPKDHPLRNYSTNPGEMRGAYGAFHGLFTYTCILHALDEVLQSQYFTNENLRFEVLGRIGFYLHKFYLDLKLMDNPEILTDAGLDFHRQFSEGFQEILARYKKEIQGFDYSNQPYTFQYDRFRESNLLSKNM</sequence>
<evidence type="ECO:0000313" key="1">
    <source>
        <dbReference type="EMBL" id="SEJ08835.1"/>
    </source>
</evidence>
<gene>
    <name evidence="1" type="ORF">SAMN04487995_3157</name>
</gene>
<dbReference type="OrthoDB" id="1230778at2"/>
<proteinExistence type="predicted"/>
<keyword evidence="2" id="KW-1185">Reference proteome</keyword>
<dbReference type="AlphaFoldDB" id="A0A1H6W960"/>
<dbReference type="RefSeq" id="WP_090336617.1">
    <property type="nucleotide sequence ID" value="NZ_FNXY01000005.1"/>
</dbReference>
<dbReference type="STRING" id="408657.SAMN04487995_3157"/>